<evidence type="ECO:0000313" key="3">
    <source>
        <dbReference type="Proteomes" id="UP000019118"/>
    </source>
</evidence>
<feature type="compositionally biased region" description="Polar residues" evidence="1">
    <location>
        <begin position="1367"/>
        <end position="1379"/>
    </location>
</feature>
<reference evidence="2" key="2">
    <citation type="submission" date="2024-08" db="UniProtKB">
        <authorList>
            <consortium name="EnsemblMetazoa"/>
        </authorList>
    </citation>
    <scope>IDENTIFICATION</scope>
</reference>
<feature type="compositionally biased region" description="Basic and acidic residues" evidence="1">
    <location>
        <begin position="252"/>
        <end position="263"/>
    </location>
</feature>
<evidence type="ECO:0000256" key="1">
    <source>
        <dbReference type="SAM" id="MobiDB-lite"/>
    </source>
</evidence>
<reference evidence="3" key="1">
    <citation type="journal article" date="2013" name="Genome Biol.">
        <title>Draft genome of the mountain pine beetle, Dendroctonus ponderosae Hopkins, a major forest pest.</title>
        <authorList>
            <person name="Keeling C.I."/>
            <person name="Yuen M.M."/>
            <person name="Liao N.Y."/>
            <person name="Docking T.R."/>
            <person name="Chan S.K."/>
            <person name="Taylor G.A."/>
            <person name="Palmquist D.L."/>
            <person name="Jackman S.D."/>
            <person name="Nguyen A."/>
            <person name="Li M."/>
            <person name="Henderson H."/>
            <person name="Janes J.K."/>
            <person name="Zhao Y."/>
            <person name="Pandoh P."/>
            <person name="Moore R."/>
            <person name="Sperling F.A."/>
            <person name="Huber D.P."/>
            <person name="Birol I."/>
            <person name="Jones S.J."/>
            <person name="Bohlmann J."/>
        </authorList>
    </citation>
    <scope>NUCLEOTIDE SEQUENCE</scope>
</reference>
<feature type="compositionally biased region" description="Polar residues" evidence="1">
    <location>
        <begin position="1114"/>
        <end position="1129"/>
    </location>
</feature>
<evidence type="ECO:0000313" key="2">
    <source>
        <dbReference type="EnsemblMetazoa" id="XP_019769112.1"/>
    </source>
</evidence>
<feature type="region of interest" description="Disordered" evidence="1">
    <location>
        <begin position="1088"/>
        <end position="1134"/>
    </location>
</feature>
<feature type="region of interest" description="Disordered" evidence="1">
    <location>
        <begin position="1349"/>
        <end position="1379"/>
    </location>
</feature>
<feature type="region of interest" description="Disordered" evidence="1">
    <location>
        <begin position="252"/>
        <end position="290"/>
    </location>
</feature>
<feature type="region of interest" description="Disordered" evidence="1">
    <location>
        <begin position="699"/>
        <end position="757"/>
    </location>
</feature>
<dbReference type="Proteomes" id="UP000019118">
    <property type="component" value="Unassembled WGS sequence"/>
</dbReference>
<organism evidence="2 3">
    <name type="scientific">Dendroctonus ponderosae</name>
    <name type="common">Mountain pine beetle</name>
    <dbReference type="NCBI Taxonomy" id="77166"/>
    <lineage>
        <taxon>Eukaryota</taxon>
        <taxon>Metazoa</taxon>
        <taxon>Ecdysozoa</taxon>
        <taxon>Arthropoda</taxon>
        <taxon>Hexapoda</taxon>
        <taxon>Insecta</taxon>
        <taxon>Pterygota</taxon>
        <taxon>Neoptera</taxon>
        <taxon>Endopterygota</taxon>
        <taxon>Coleoptera</taxon>
        <taxon>Polyphaga</taxon>
        <taxon>Cucujiformia</taxon>
        <taxon>Curculionidae</taxon>
        <taxon>Scolytinae</taxon>
        <taxon>Dendroctonus</taxon>
    </lineage>
</organism>
<name>A0AAR5Q7A5_DENPD</name>
<dbReference type="EnsemblMetazoa" id="XM_019913553.1">
    <property type="protein sequence ID" value="XP_019769112.1"/>
    <property type="gene ID" value="LOC109543723"/>
</dbReference>
<protein>
    <submittedName>
        <fullName evidence="2">Uncharacterized protein</fullName>
    </submittedName>
</protein>
<accession>A0AAR5Q7A5</accession>
<sequence>MPQPVLTERPVILSKHKRNVIIHGRPLGPMGSLRSISRYVPQQTIKSNNRDLDSFGCERHAGTTSITTSLDDYQKCAQDNLITINNNLSNMLQETFSGIDCICQKVRLCLLEAKTISKIPPSGDLMKTLNVAEKEPDFEGQSMDINQDMTVADLIDETPSTKELTAETFSTQTGPTPFFTILNPKTESVESVRVELIESLTSKLGLARKCTADNFQKTMKKVDKIANYNNFLSSMVDDINKEINQSYSNYKQVEDPDSHDMHKSRTPKSSLLRRTSNKSRGELEEPPTNTVKEIQRVQTNFTEDQFSDNEWSKEDGLPRSSRNALRFCELFVSRHDSVKMNFTYADVYRKRAITDLHKRMLAQLEANDSLIFFQKMMKKNRKYVERNRASTTGGAPMMENGKRQKTGANHKYSLTDLGKLYQDSLWFKQRKCNTKRIKDQKKCDKKTTKRERLLPKTYSVRSASHLTGPKEALQSGGNHVPSGSTCKCKISVTNNQPLSKSDKCKIHWMRAKYSQLSHRRLKYLDILDDITKEDLMPLKPEYPRRDHMCKTIDVKDMYLYKLIHGKGQKNQQIWADLLKPTSGNSKANLMEGCHETSNTLKEQLNSDDTCQIARKLSKYIFANPETRLPHSKVFTVMPVHVFYNSRVGVSSKQPDQQQQKLTLIPMRESKEARKSEWAKEGKKLKTIKMMFDPIPKKIDKEIRMGTATKDSGSNSKRNTQPKPGPSIFWSPKNIHQTQEPPRASAGAQKHTCPSGITGRAPLVAELFKRTEPSDRTSIEVSDIKRKIQNDIEVRLKTEQERKIWENKYGKSVGQKLLSFIEKQPEAYQVPTPKHALPKSVKKSSTQQLMLDHLKNLKEKNDYIQTNIQKAIAVIENKMVDILGKPATSQSIEAFDVMEKEISSVLSMMIKPRTPENIRPNEKRLKVDEYVNDVDKISEELFKKLDRILESSGTTSSERSSKITLGRRQNRKAPLQQDKCKKSSDMNQVCFSSTSATGEEKITVTTISPKRASKITMLPPYLRNSEDLVSTNCAMKRLTTELKLNREQLDEATPIDEVEVSNQDASRKDTIVPIKEQVVNLALMKEFSAGDQSTETKTEETDAEETDYSVGDGDSLSQPKLQETRPTQKQWSEKTKNEENVCVLQQFEVLYQEAVLVEDVTDISEQFFTPCTSPLSGNRKIELMQTTPVNEKESGDVASQGPREYSIEQDPFYQNVNRIMSRVESVYNQLEEFDEVSQQRPSSSHGKVVIFQDPPKVEELEADSFLTPFMHAVKDLRKLTLPDESGPRQANQCPHRSPSYFNVLTFLDTLTDLKEERPIAVRTSRLELTAFLWHIPTTVHFTALEHHYTTGTNESEDVPKKKSGCLKNPSSHLNMSTSASKSRQKVSFLLQKEEKATQATVCAVHGPTRAQKMSSDISTQSIKVDEQVSAYSDAVDSESADRSCLNDDESTYQSTFEISDEISLKKNQQTSETFDHCENNNQDSKKNVVELFRNTGPEEQSTEKVKVFYDNYQKNHQSIETKLSSGFYNENCLIQVAESLSKNLSIKKRNSLQKVSTKTAFLKELALLEPLKNLNEFVDSHLLKKAIEKRHTTGIMNPKNLCRIQNSKLLAKRLEDENGRDNNEGLLKSIYAFVYLIMFTALNLEYTCI</sequence>
<proteinExistence type="predicted"/>
<keyword evidence="3" id="KW-1185">Reference proteome</keyword>
<feature type="compositionally biased region" description="Polar residues" evidence="1">
    <location>
        <begin position="708"/>
        <end position="721"/>
    </location>
</feature>
<feature type="region of interest" description="Disordered" evidence="1">
    <location>
        <begin position="952"/>
        <end position="978"/>
    </location>
</feature>